<dbReference type="KEGG" id="gfl:GRFL_3136"/>
<dbReference type="Proteomes" id="UP000186230">
    <property type="component" value="Chromosome"/>
</dbReference>
<name>A0A1L7I8F3_9FLAO</name>
<evidence type="ECO:0000313" key="1">
    <source>
        <dbReference type="EMBL" id="APU69860.1"/>
    </source>
</evidence>
<protein>
    <submittedName>
        <fullName evidence="1">Uncharacterized protein</fullName>
    </submittedName>
</protein>
<keyword evidence="2" id="KW-1185">Reference proteome</keyword>
<accession>A0A1L7I8F3</accession>
<dbReference type="STRING" id="1229726.GRFL_3136"/>
<dbReference type="OrthoDB" id="1451701at2"/>
<proteinExistence type="predicted"/>
<dbReference type="AlphaFoldDB" id="A0A1L7I8F3"/>
<sequence>MRNRILMYLFIFSLLFSIFIYVNDKRILDDKQEKIAALENRLEQLKEQNRDLEASGNTAERDFQLEGNESALTYFDKLGIDTKDLSQRIEDEMISQNKSVEDNPLVPYDGINGPIRINKVHVLNHKWAIAEFTDGKYWGEVIFSYTVTPEGGYEFTSEKSFLYPKD</sequence>
<dbReference type="EMBL" id="CP016359">
    <property type="protein sequence ID" value="APU69860.1"/>
    <property type="molecule type" value="Genomic_DNA"/>
</dbReference>
<reference evidence="1 2" key="1">
    <citation type="submission" date="2016-07" db="EMBL/GenBank/DDBJ databases">
        <title>Multi-omics approach to identify versatile polysaccharide utilization systems of a marine flavobacterium Gramella flava.</title>
        <authorList>
            <person name="Tang K."/>
        </authorList>
    </citation>
    <scope>NUCLEOTIDE SEQUENCE [LARGE SCALE GENOMIC DNA]</scope>
    <source>
        <strain evidence="1 2">JLT2011</strain>
    </source>
</reference>
<gene>
    <name evidence="1" type="ORF">GRFL_3136</name>
</gene>
<evidence type="ECO:0000313" key="2">
    <source>
        <dbReference type="Proteomes" id="UP000186230"/>
    </source>
</evidence>
<organism evidence="1 2">
    <name type="scientific">Christiangramia flava JLT2011</name>
    <dbReference type="NCBI Taxonomy" id="1229726"/>
    <lineage>
        <taxon>Bacteria</taxon>
        <taxon>Pseudomonadati</taxon>
        <taxon>Bacteroidota</taxon>
        <taxon>Flavobacteriia</taxon>
        <taxon>Flavobacteriales</taxon>
        <taxon>Flavobacteriaceae</taxon>
        <taxon>Christiangramia</taxon>
    </lineage>
</organism>
<dbReference type="RefSeq" id="WP_083645451.1">
    <property type="nucleotide sequence ID" value="NZ_AMRU01000016.1"/>
</dbReference>